<name>E2BXD2_HARSA</name>
<evidence type="ECO:0000313" key="10">
    <source>
        <dbReference type="EMBL" id="EFN79648.1"/>
    </source>
</evidence>
<dbReference type="Gene3D" id="3.30.420.10">
    <property type="entry name" value="Ribonuclease H-like superfamily/Ribonuclease H"/>
    <property type="match status" value="1"/>
</dbReference>
<keyword evidence="5" id="KW-0235">DNA replication</keyword>
<sequence>RYRGPAHSNCNLNYKYSYCIPVAFHNSSGYDAHFIIKEKVIAFEGSINVLPITKEIYISFTKHVKDTSKLRIIDSYTFLSTNLDKLASFLSKDKLKIVQSEFKNLSAEDFDLLTRKGVYPYEYVDCIAKLQDQYLPPRESLYSSLTGDRVSESDYTYAVNVWERFSIQTLSEYSDLYLKTDVLLLTGIFENFCDKRNSCIKSYGLDPTYYYTLPGFTWDAMLKYTKINFKLLTNIDMVMFIERGVKG</sequence>
<keyword evidence="4" id="KW-0548">Nucleotidyltransferase</keyword>
<keyword evidence="3" id="KW-0808">Transferase</keyword>
<dbReference type="STRING" id="610380.E2BXD2"/>
<keyword evidence="11" id="KW-1185">Reference proteome</keyword>
<dbReference type="Proteomes" id="UP000008237">
    <property type="component" value="Unassembled WGS sequence"/>
</dbReference>
<feature type="non-terminal residue" evidence="10">
    <location>
        <position position="247"/>
    </location>
</feature>
<evidence type="ECO:0000256" key="6">
    <source>
        <dbReference type="ARBA" id="ARBA00022932"/>
    </source>
</evidence>
<dbReference type="EC" id="2.7.7.7" evidence="2"/>
<dbReference type="GO" id="GO:0003677">
    <property type="term" value="F:DNA binding"/>
    <property type="evidence" value="ECO:0007669"/>
    <property type="project" value="UniProtKB-KW"/>
</dbReference>
<evidence type="ECO:0000259" key="9">
    <source>
        <dbReference type="Pfam" id="PF03175"/>
    </source>
</evidence>
<dbReference type="SUPFAM" id="SSF53098">
    <property type="entry name" value="Ribonuclease H-like"/>
    <property type="match status" value="1"/>
</dbReference>
<accession>E2BXD2</accession>
<reference evidence="10 11" key="1">
    <citation type="journal article" date="2010" name="Science">
        <title>Genomic comparison of the ants Camponotus floridanus and Harpegnathos saltator.</title>
        <authorList>
            <person name="Bonasio R."/>
            <person name="Zhang G."/>
            <person name="Ye C."/>
            <person name="Mutti N.S."/>
            <person name="Fang X."/>
            <person name="Qin N."/>
            <person name="Donahue G."/>
            <person name="Yang P."/>
            <person name="Li Q."/>
            <person name="Li C."/>
            <person name="Zhang P."/>
            <person name="Huang Z."/>
            <person name="Berger S.L."/>
            <person name="Reinberg D."/>
            <person name="Wang J."/>
            <person name="Liebig J."/>
        </authorList>
    </citation>
    <scope>NUCLEOTIDE SEQUENCE [LARGE SCALE GENOMIC DNA]</scope>
    <source>
        <strain evidence="10 11">R22 G/1</strain>
    </source>
</reference>
<dbReference type="InterPro" id="IPR012337">
    <property type="entry name" value="RNaseH-like_sf"/>
</dbReference>
<gene>
    <name evidence="10" type="ORF">EAI_05828</name>
</gene>
<evidence type="ECO:0000256" key="8">
    <source>
        <dbReference type="ARBA" id="ARBA00049244"/>
    </source>
</evidence>
<evidence type="ECO:0000256" key="4">
    <source>
        <dbReference type="ARBA" id="ARBA00022695"/>
    </source>
</evidence>
<proteinExistence type="inferred from homology"/>
<evidence type="ECO:0000256" key="1">
    <source>
        <dbReference type="ARBA" id="ARBA00005755"/>
    </source>
</evidence>
<evidence type="ECO:0000313" key="11">
    <source>
        <dbReference type="Proteomes" id="UP000008237"/>
    </source>
</evidence>
<comment type="similarity">
    <text evidence="1">Belongs to the DNA polymerase type-B family.</text>
</comment>
<feature type="non-terminal residue" evidence="10">
    <location>
        <position position="1"/>
    </location>
</feature>
<evidence type="ECO:0000256" key="2">
    <source>
        <dbReference type="ARBA" id="ARBA00012417"/>
    </source>
</evidence>
<evidence type="ECO:0000256" key="5">
    <source>
        <dbReference type="ARBA" id="ARBA00022705"/>
    </source>
</evidence>
<comment type="catalytic activity">
    <reaction evidence="8">
        <text>DNA(n) + a 2'-deoxyribonucleoside 5'-triphosphate = DNA(n+1) + diphosphate</text>
        <dbReference type="Rhea" id="RHEA:22508"/>
        <dbReference type="Rhea" id="RHEA-COMP:17339"/>
        <dbReference type="Rhea" id="RHEA-COMP:17340"/>
        <dbReference type="ChEBI" id="CHEBI:33019"/>
        <dbReference type="ChEBI" id="CHEBI:61560"/>
        <dbReference type="ChEBI" id="CHEBI:173112"/>
        <dbReference type="EC" id="2.7.7.7"/>
    </reaction>
</comment>
<dbReference type="GO" id="GO:0003887">
    <property type="term" value="F:DNA-directed DNA polymerase activity"/>
    <property type="evidence" value="ECO:0007669"/>
    <property type="project" value="UniProtKB-KW"/>
</dbReference>
<dbReference type="PANTHER" id="PTHR31511:SF12">
    <property type="entry name" value="RHO TERMINATION FACTOR N-TERMINAL DOMAIN-CONTAINING PROTEIN"/>
    <property type="match status" value="1"/>
</dbReference>
<dbReference type="OrthoDB" id="414982at2759"/>
<keyword evidence="6" id="KW-0239">DNA-directed DNA polymerase</keyword>
<feature type="domain" description="DNA-directed DNA polymerase family B mitochondria/virus" evidence="9">
    <location>
        <begin position="22"/>
        <end position="225"/>
    </location>
</feature>
<evidence type="ECO:0000256" key="7">
    <source>
        <dbReference type="ARBA" id="ARBA00023125"/>
    </source>
</evidence>
<keyword evidence="7" id="KW-0238">DNA-binding</keyword>
<dbReference type="GO" id="GO:0006260">
    <property type="term" value="P:DNA replication"/>
    <property type="evidence" value="ECO:0007669"/>
    <property type="project" value="UniProtKB-KW"/>
</dbReference>
<dbReference type="OMA" id="ICHICDG"/>
<dbReference type="EMBL" id="GL451243">
    <property type="protein sequence ID" value="EFN79648.1"/>
    <property type="molecule type" value="Genomic_DNA"/>
</dbReference>
<dbReference type="Pfam" id="PF03175">
    <property type="entry name" value="DNA_pol_B_2"/>
    <property type="match status" value="1"/>
</dbReference>
<dbReference type="InterPro" id="IPR036397">
    <property type="entry name" value="RNaseH_sf"/>
</dbReference>
<evidence type="ECO:0000256" key="3">
    <source>
        <dbReference type="ARBA" id="ARBA00022679"/>
    </source>
</evidence>
<dbReference type="PANTHER" id="PTHR31511">
    <property type="entry name" value="PROTEIN CBG23764"/>
    <property type="match status" value="1"/>
</dbReference>
<organism evidence="11">
    <name type="scientific">Harpegnathos saltator</name>
    <name type="common">Jerdon's jumping ant</name>
    <dbReference type="NCBI Taxonomy" id="610380"/>
    <lineage>
        <taxon>Eukaryota</taxon>
        <taxon>Metazoa</taxon>
        <taxon>Ecdysozoa</taxon>
        <taxon>Arthropoda</taxon>
        <taxon>Hexapoda</taxon>
        <taxon>Insecta</taxon>
        <taxon>Pterygota</taxon>
        <taxon>Neoptera</taxon>
        <taxon>Endopterygota</taxon>
        <taxon>Hymenoptera</taxon>
        <taxon>Apocrita</taxon>
        <taxon>Aculeata</taxon>
        <taxon>Formicoidea</taxon>
        <taxon>Formicidae</taxon>
        <taxon>Ponerinae</taxon>
        <taxon>Ponerini</taxon>
        <taxon>Harpegnathos</taxon>
    </lineage>
</organism>
<dbReference type="InterPro" id="IPR004868">
    <property type="entry name" value="DNA-dir_DNA_pol_B_mt/vir"/>
</dbReference>
<dbReference type="InParanoid" id="E2BXD2"/>
<dbReference type="AlphaFoldDB" id="E2BXD2"/>
<protein>
    <recommendedName>
        <fullName evidence="2">DNA-directed DNA polymerase</fullName>
        <ecNumber evidence="2">2.7.7.7</ecNumber>
    </recommendedName>
</protein>
<dbReference type="GO" id="GO:0000166">
    <property type="term" value="F:nucleotide binding"/>
    <property type="evidence" value="ECO:0007669"/>
    <property type="project" value="InterPro"/>
</dbReference>